<reference evidence="2" key="1">
    <citation type="journal article" date="2021" name="Nat. Commun.">
        <title>Genetic determinants of endophytism in the Arabidopsis root mycobiome.</title>
        <authorList>
            <person name="Mesny F."/>
            <person name="Miyauchi S."/>
            <person name="Thiergart T."/>
            <person name="Pickel B."/>
            <person name="Atanasova L."/>
            <person name="Karlsson M."/>
            <person name="Huettel B."/>
            <person name="Barry K.W."/>
            <person name="Haridas S."/>
            <person name="Chen C."/>
            <person name="Bauer D."/>
            <person name="Andreopoulos W."/>
            <person name="Pangilinan J."/>
            <person name="LaButti K."/>
            <person name="Riley R."/>
            <person name="Lipzen A."/>
            <person name="Clum A."/>
            <person name="Drula E."/>
            <person name="Henrissat B."/>
            <person name="Kohler A."/>
            <person name="Grigoriev I.V."/>
            <person name="Martin F.M."/>
            <person name="Hacquard S."/>
        </authorList>
    </citation>
    <scope>NUCLEOTIDE SEQUENCE</scope>
    <source>
        <strain evidence="2">MPI-CAGE-AT-0021</strain>
    </source>
</reference>
<dbReference type="OrthoDB" id="5111349at2759"/>
<evidence type="ECO:0000256" key="1">
    <source>
        <dbReference type="SAM" id="MobiDB-lite"/>
    </source>
</evidence>
<feature type="region of interest" description="Disordered" evidence="1">
    <location>
        <begin position="1"/>
        <end position="28"/>
    </location>
</feature>
<comment type="caution">
    <text evidence="2">The sequence shown here is derived from an EMBL/GenBank/DDBJ whole genome shotgun (WGS) entry which is preliminary data.</text>
</comment>
<feature type="compositionally biased region" description="Polar residues" evidence="1">
    <location>
        <begin position="1"/>
        <end position="14"/>
    </location>
</feature>
<evidence type="ECO:0000313" key="3">
    <source>
        <dbReference type="Proteomes" id="UP000717696"/>
    </source>
</evidence>
<gene>
    <name evidence="2" type="ORF">B0J13DRAFT_533268</name>
</gene>
<feature type="region of interest" description="Disordered" evidence="1">
    <location>
        <begin position="199"/>
        <end position="218"/>
    </location>
</feature>
<accession>A0A9P9DB58</accession>
<name>A0A9P9DB58_9HYPO</name>
<feature type="region of interest" description="Disordered" evidence="1">
    <location>
        <begin position="66"/>
        <end position="93"/>
    </location>
</feature>
<protein>
    <submittedName>
        <fullName evidence="2">Uncharacterized protein</fullName>
    </submittedName>
</protein>
<dbReference type="EMBL" id="JAGMUU010000037">
    <property type="protein sequence ID" value="KAH7115737.1"/>
    <property type="molecule type" value="Genomic_DNA"/>
</dbReference>
<organism evidence="2 3">
    <name type="scientific">Dactylonectria estremocensis</name>
    <dbReference type="NCBI Taxonomy" id="1079267"/>
    <lineage>
        <taxon>Eukaryota</taxon>
        <taxon>Fungi</taxon>
        <taxon>Dikarya</taxon>
        <taxon>Ascomycota</taxon>
        <taxon>Pezizomycotina</taxon>
        <taxon>Sordariomycetes</taxon>
        <taxon>Hypocreomycetidae</taxon>
        <taxon>Hypocreales</taxon>
        <taxon>Nectriaceae</taxon>
        <taxon>Dactylonectria</taxon>
    </lineage>
</organism>
<proteinExistence type="predicted"/>
<sequence>MSDKQNSSQAQVTRNLRRKPCACQTRSRGLPSAAAIRLPVHVTLPPYPGFLGWLSVRLGKVSMVSQQQPLPRSRWAPPPASGARISGRPVSDSSVYSIRRGQRRAGSGRLKEVSAAKTSSAALQGQHVHQPQPDASLECLNERDRMIVVWRKREVPWDQIRGEYEKRYKPVTVDALRMRLSRLKNKHSWLREAFLSKACPKGRRQSQRKAEPEEITQS</sequence>
<dbReference type="AlphaFoldDB" id="A0A9P9DB58"/>
<keyword evidence="3" id="KW-1185">Reference proteome</keyword>
<evidence type="ECO:0000313" key="2">
    <source>
        <dbReference type="EMBL" id="KAH7115737.1"/>
    </source>
</evidence>
<dbReference type="Proteomes" id="UP000717696">
    <property type="component" value="Unassembled WGS sequence"/>
</dbReference>